<gene>
    <name evidence="4" type="ORF">SAMN04488090_3018</name>
</gene>
<dbReference type="SUPFAM" id="SSF49265">
    <property type="entry name" value="Fibronectin type III"/>
    <property type="match status" value="3"/>
</dbReference>
<keyword evidence="1" id="KW-0677">Repeat</keyword>
<name>A0A1G9RSU6_9BACT</name>
<sequence length="646" mass="72176">MKRIGLFLVFLATVSGAGAQERKGAVVYTGIVPGKNEIQVKWLLTIGFKSRYHVYRKGPGEKQFRKLTRVPLEAEPPLPVSEQRYTGKYSRSELEYSRAAMNVPKEKKALRAYTETVALQAYSDTRFAQLAGMYYKDVLVKPGETYQYGIAMIWEGKEMTMGFSEPITVKPFEAPPSPAALVLEQLSAGTISMKWTYNRHFINYHVYRKKGSEPERQITKTAIAVPEFINGKTPDTFYADSDTLKREGETYTYRVAAMDAFGNPGYYSQPATLTLKDITPPAAPANLIAVRNNRDVRLSWRPSRSADCKGYSLYRKASLHDTYMKISTLAQKDTVYVDRQPTEGAGYYYYLEAEDVAGNRQSTMPVSVTLADLTPPAMPAGLTARTDTGKIVLSWKPNTEKDLEGYLVYRALKDDPDNYAQLFRLPQKATTFLDTLPKTHRNRFFYRVTALDKQRNESAPAVLSASMPDAVPPPPPVLGIPEVQGGKLAFSWTSSTDVAAFDVYRDDVCLAAAIRTHRFSEPVPGQRAAYRVVAIDSAGNRSVPSVMREYLPEQRDLAPPTDVSLKFDGQALQVRWQAAPQPEGFRGYRVVVRSGTGAFEPVTPLLQESQAVLSDLQENTDYEIRVVAESAEGEKRFSLPVKTKSK</sequence>
<dbReference type="InterPro" id="IPR036116">
    <property type="entry name" value="FN3_sf"/>
</dbReference>
<protein>
    <submittedName>
        <fullName evidence="4">Fibronectin type III domain-containing protein</fullName>
    </submittedName>
</protein>
<dbReference type="EMBL" id="FNGS01000005">
    <property type="protein sequence ID" value="SDM26150.1"/>
    <property type="molecule type" value="Genomic_DNA"/>
</dbReference>
<evidence type="ECO:0000259" key="3">
    <source>
        <dbReference type="PROSITE" id="PS50853"/>
    </source>
</evidence>
<keyword evidence="5" id="KW-1185">Reference proteome</keyword>
<dbReference type="OrthoDB" id="923194at2"/>
<dbReference type="InterPro" id="IPR050964">
    <property type="entry name" value="Striated_Muscle_Regulatory"/>
</dbReference>
<evidence type="ECO:0000313" key="5">
    <source>
        <dbReference type="Proteomes" id="UP000198901"/>
    </source>
</evidence>
<evidence type="ECO:0000313" key="4">
    <source>
        <dbReference type="EMBL" id="SDM26150.1"/>
    </source>
</evidence>
<dbReference type="SMART" id="SM00060">
    <property type="entry name" value="FN3"/>
    <property type="match status" value="5"/>
</dbReference>
<feature type="domain" description="Fibronectin type-III" evidence="3">
    <location>
        <begin position="177"/>
        <end position="282"/>
    </location>
</feature>
<feature type="signal peptide" evidence="2">
    <location>
        <begin position="1"/>
        <end position="19"/>
    </location>
</feature>
<feature type="chain" id="PRO_5011444266" evidence="2">
    <location>
        <begin position="20"/>
        <end position="646"/>
    </location>
</feature>
<accession>A0A1G9RSU6</accession>
<evidence type="ECO:0000256" key="2">
    <source>
        <dbReference type="SAM" id="SignalP"/>
    </source>
</evidence>
<dbReference type="InterPro" id="IPR013783">
    <property type="entry name" value="Ig-like_fold"/>
</dbReference>
<keyword evidence="2" id="KW-0732">Signal</keyword>
<organism evidence="4 5">
    <name type="scientific">Siphonobacter aquaeclarae</name>
    <dbReference type="NCBI Taxonomy" id="563176"/>
    <lineage>
        <taxon>Bacteria</taxon>
        <taxon>Pseudomonadati</taxon>
        <taxon>Bacteroidota</taxon>
        <taxon>Cytophagia</taxon>
        <taxon>Cytophagales</taxon>
        <taxon>Cytophagaceae</taxon>
        <taxon>Siphonobacter</taxon>
    </lineage>
</organism>
<dbReference type="PROSITE" id="PS50853">
    <property type="entry name" value="FN3"/>
    <property type="match status" value="3"/>
</dbReference>
<dbReference type="STRING" id="563176.SAMN04488090_3018"/>
<proteinExistence type="predicted"/>
<dbReference type="AlphaFoldDB" id="A0A1G9RSU6"/>
<feature type="domain" description="Fibronectin type-III" evidence="3">
    <location>
        <begin position="283"/>
        <end position="377"/>
    </location>
</feature>
<dbReference type="RefSeq" id="WP_093203836.1">
    <property type="nucleotide sequence ID" value="NZ_FNGS01000005.1"/>
</dbReference>
<dbReference type="Pfam" id="PF00041">
    <property type="entry name" value="fn3"/>
    <property type="match status" value="1"/>
</dbReference>
<dbReference type="CDD" id="cd00063">
    <property type="entry name" value="FN3"/>
    <property type="match status" value="2"/>
</dbReference>
<dbReference type="PANTHER" id="PTHR13817:SF166">
    <property type="entry name" value="NEURONAL IGCAM-RELATED"/>
    <property type="match status" value="1"/>
</dbReference>
<dbReference type="InterPro" id="IPR003961">
    <property type="entry name" value="FN3_dom"/>
</dbReference>
<dbReference type="Proteomes" id="UP000198901">
    <property type="component" value="Unassembled WGS sequence"/>
</dbReference>
<reference evidence="4 5" key="1">
    <citation type="submission" date="2016-10" db="EMBL/GenBank/DDBJ databases">
        <authorList>
            <person name="de Groot N.N."/>
        </authorList>
    </citation>
    <scope>NUCLEOTIDE SEQUENCE [LARGE SCALE GENOMIC DNA]</scope>
    <source>
        <strain evidence="4 5">DSM 21668</strain>
    </source>
</reference>
<dbReference type="PANTHER" id="PTHR13817">
    <property type="entry name" value="TITIN"/>
    <property type="match status" value="1"/>
</dbReference>
<evidence type="ECO:0000256" key="1">
    <source>
        <dbReference type="ARBA" id="ARBA00022737"/>
    </source>
</evidence>
<feature type="domain" description="Fibronectin type-III" evidence="3">
    <location>
        <begin position="559"/>
        <end position="646"/>
    </location>
</feature>
<dbReference type="Gene3D" id="2.60.40.10">
    <property type="entry name" value="Immunoglobulins"/>
    <property type="match status" value="5"/>
</dbReference>